<dbReference type="WBParaSite" id="PS1159_v2.g9558.t1">
    <property type="protein sequence ID" value="PS1159_v2.g9558.t1"/>
    <property type="gene ID" value="PS1159_v2.g9558"/>
</dbReference>
<evidence type="ECO:0000313" key="2">
    <source>
        <dbReference type="WBParaSite" id="PS1159_v2.g9558.t1"/>
    </source>
</evidence>
<sequence length="183" mass="21518">MGNIVGYLTSGGYFYPLLVQQSHERLIAAIKDQKSQDVLEFINHPAWQDIFRRQKNDIKSPMQLLLLHMPKEAAHLQQKCIKEGCSKYLLELLNDSEVIDYMLLTQQNHERLIAAIKEKQSKEVLDFMDLPEWQDIFRRQKSDTQSPMQLLLIHMPKIAERLQQKCKKEGCIKYLTELLNDYS</sequence>
<accession>A0AC35GXG4</accession>
<organism evidence="1 2">
    <name type="scientific">Panagrolaimus sp. PS1159</name>
    <dbReference type="NCBI Taxonomy" id="55785"/>
    <lineage>
        <taxon>Eukaryota</taxon>
        <taxon>Metazoa</taxon>
        <taxon>Ecdysozoa</taxon>
        <taxon>Nematoda</taxon>
        <taxon>Chromadorea</taxon>
        <taxon>Rhabditida</taxon>
        <taxon>Tylenchina</taxon>
        <taxon>Panagrolaimomorpha</taxon>
        <taxon>Panagrolaimoidea</taxon>
        <taxon>Panagrolaimidae</taxon>
        <taxon>Panagrolaimus</taxon>
    </lineage>
</organism>
<proteinExistence type="predicted"/>
<protein>
    <submittedName>
        <fullName evidence="2">Uncharacterized protein</fullName>
    </submittedName>
</protein>
<name>A0AC35GXG4_9BILA</name>
<dbReference type="Proteomes" id="UP000887580">
    <property type="component" value="Unplaced"/>
</dbReference>
<reference evidence="2" key="1">
    <citation type="submission" date="2022-11" db="UniProtKB">
        <authorList>
            <consortium name="WormBaseParasite"/>
        </authorList>
    </citation>
    <scope>IDENTIFICATION</scope>
</reference>
<evidence type="ECO:0000313" key="1">
    <source>
        <dbReference type="Proteomes" id="UP000887580"/>
    </source>
</evidence>